<evidence type="ECO:0000313" key="1">
    <source>
        <dbReference type="EMBL" id="CAD7193711.1"/>
    </source>
</evidence>
<sequence length="75" mass="8010">MSNCPTTLFAISIQQALKCTHICVERKSGTRFGGRGGILSTSDLVSNLDLPIIGSLAYYNSASDLAKKAYPTNKT</sequence>
<gene>
    <name evidence="1" type="ORF">TDIB3V08_LOCUS152</name>
</gene>
<name>A0A7R8Z4I0_TIMDO</name>
<organism evidence="1">
    <name type="scientific">Timema douglasi</name>
    <name type="common">Walking stick</name>
    <dbReference type="NCBI Taxonomy" id="61478"/>
    <lineage>
        <taxon>Eukaryota</taxon>
        <taxon>Metazoa</taxon>
        <taxon>Ecdysozoa</taxon>
        <taxon>Arthropoda</taxon>
        <taxon>Hexapoda</taxon>
        <taxon>Insecta</taxon>
        <taxon>Pterygota</taxon>
        <taxon>Neoptera</taxon>
        <taxon>Polyneoptera</taxon>
        <taxon>Phasmatodea</taxon>
        <taxon>Timematodea</taxon>
        <taxon>Timematoidea</taxon>
        <taxon>Timematidae</taxon>
        <taxon>Timema</taxon>
    </lineage>
</organism>
<proteinExistence type="predicted"/>
<reference evidence="1" key="1">
    <citation type="submission" date="2020-11" db="EMBL/GenBank/DDBJ databases">
        <authorList>
            <person name="Tran Van P."/>
        </authorList>
    </citation>
    <scope>NUCLEOTIDE SEQUENCE</scope>
</reference>
<protein>
    <submittedName>
        <fullName evidence="1">Uncharacterized protein</fullName>
    </submittedName>
</protein>
<dbReference type="EMBL" id="OA564296">
    <property type="protein sequence ID" value="CAD7193711.1"/>
    <property type="molecule type" value="Genomic_DNA"/>
</dbReference>
<accession>A0A7R8Z4I0</accession>
<dbReference type="AlphaFoldDB" id="A0A7R8Z4I0"/>